<evidence type="ECO:0000256" key="4">
    <source>
        <dbReference type="ARBA" id="ARBA00022475"/>
    </source>
</evidence>
<feature type="transmembrane region" description="Helical" evidence="10">
    <location>
        <begin position="185"/>
        <end position="208"/>
    </location>
</feature>
<sequence>MDTTQPSSTNPSATSHEKPPEDEVEYPSGMRFGVIVVALCLSIFLTSLDGTIIAVAIPKITDKFHSLDDIGWYGSAYFLGTAAFQLFFGRLYSFLSVKWVYIAALTIFEIGSLVCGVAPSSNALIAGRVIAGVANAGVLTGTLVIIADSMPLDKRPFFTGLLGGIYGISAVSGPLLGGVLTDKISWRWCFYINLPLTGAVIAVIVFLFKESRVRQIEEMSVRRRVEKLDPWGTLIFIPAMVCLLLALQWGGSLYAWKNARIIVLFILFGILGAAFIGIQIWKQEDATVPPRIMKRRSIIAGSAFIFCLGGSFYTMTYFLPIYFQAIKGVSAVRSGIDNIPMVLALSLSAPLTGLFVSRVGYYKPPMFISVIFMSVGAGLISTLTAETSSGRWIGYQILYGVGSGCGVQQSLMAAQTTLEAKDIPTGTALMMFMQILGGTVFVSVAQTVFQNRLITGLAARVPGVDPRTVFNAGATSLRSPASGVPPDLLPAVLEVYRDALQGVYFVVAALSALAVVGAVAAEWRSVRGENVAGVVA</sequence>
<feature type="region of interest" description="Disordered" evidence="9">
    <location>
        <begin position="1"/>
        <end position="24"/>
    </location>
</feature>
<feature type="transmembrane region" description="Helical" evidence="10">
    <location>
        <begin position="228"/>
        <end position="247"/>
    </location>
</feature>
<feature type="transmembrane region" description="Helical" evidence="10">
    <location>
        <begin position="426"/>
        <end position="449"/>
    </location>
</feature>
<feature type="transmembrane region" description="Helical" evidence="10">
    <location>
        <begin position="366"/>
        <end position="385"/>
    </location>
</feature>
<evidence type="ECO:0000256" key="3">
    <source>
        <dbReference type="ARBA" id="ARBA00022448"/>
    </source>
</evidence>
<evidence type="ECO:0000313" key="13">
    <source>
        <dbReference type="Proteomes" id="UP001221142"/>
    </source>
</evidence>
<dbReference type="SUPFAM" id="SSF103473">
    <property type="entry name" value="MFS general substrate transporter"/>
    <property type="match status" value="1"/>
</dbReference>
<dbReference type="GO" id="GO:0005886">
    <property type="term" value="C:plasma membrane"/>
    <property type="evidence" value="ECO:0007669"/>
    <property type="project" value="UniProtKB-SubCell"/>
</dbReference>
<keyword evidence="8" id="KW-0325">Glycoprotein</keyword>
<protein>
    <submittedName>
        <fullName evidence="12">Major facilitator superfamily transporter</fullName>
    </submittedName>
</protein>
<organism evidence="12 13">
    <name type="scientific">Roridomyces roridus</name>
    <dbReference type="NCBI Taxonomy" id="1738132"/>
    <lineage>
        <taxon>Eukaryota</taxon>
        <taxon>Fungi</taxon>
        <taxon>Dikarya</taxon>
        <taxon>Basidiomycota</taxon>
        <taxon>Agaricomycotina</taxon>
        <taxon>Agaricomycetes</taxon>
        <taxon>Agaricomycetidae</taxon>
        <taxon>Agaricales</taxon>
        <taxon>Marasmiineae</taxon>
        <taxon>Mycenaceae</taxon>
        <taxon>Roridomyces</taxon>
    </lineage>
</organism>
<feature type="transmembrane region" description="Helical" evidence="10">
    <location>
        <begin position="502"/>
        <end position="521"/>
    </location>
</feature>
<evidence type="ECO:0000256" key="5">
    <source>
        <dbReference type="ARBA" id="ARBA00022692"/>
    </source>
</evidence>
<keyword evidence="13" id="KW-1185">Reference proteome</keyword>
<evidence type="ECO:0000256" key="2">
    <source>
        <dbReference type="ARBA" id="ARBA00007520"/>
    </source>
</evidence>
<keyword evidence="6 10" id="KW-1133">Transmembrane helix</keyword>
<dbReference type="PROSITE" id="PS50850">
    <property type="entry name" value="MFS"/>
    <property type="match status" value="1"/>
</dbReference>
<feature type="transmembrane region" description="Helical" evidence="10">
    <location>
        <begin position="158"/>
        <end position="179"/>
    </location>
</feature>
<evidence type="ECO:0000256" key="1">
    <source>
        <dbReference type="ARBA" id="ARBA00004651"/>
    </source>
</evidence>
<dbReference type="Gene3D" id="1.20.1720.10">
    <property type="entry name" value="Multidrug resistance protein D"/>
    <property type="match status" value="1"/>
</dbReference>
<keyword evidence="3" id="KW-0813">Transport</keyword>
<feature type="transmembrane region" description="Helical" evidence="10">
    <location>
        <begin position="70"/>
        <end position="88"/>
    </location>
</feature>
<comment type="similarity">
    <text evidence="2">Belongs to the major facilitator superfamily. TCR/Tet family.</text>
</comment>
<proteinExistence type="inferred from homology"/>
<evidence type="ECO:0000256" key="9">
    <source>
        <dbReference type="SAM" id="MobiDB-lite"/>
    </source>
</evidence>
<dbReference type="InterPro" id="IPR020846">
    <property type="entry name" value="MFS_dom"/>
</dbReference>
<feature type="transmembrane region" description="Helical" evidence="10">
    <location>
        <begin position="259"/>
        <end position="278"/>
    </location>
</feature>
<feature type="transmembrane region" description="Helical" evidence="10">
    <location>
        <begin position="339"/>
        <end position="359"/>
    </location>
</feature>
<evidence type="ECO:0000313" key="12">
    <source>
        <dbReference type="EMBL" id="KAJ7629126.1"/>
    </source>
</evidence>
<evidence type="ECO:0000256" key="10">
    <source>
        <dbReference type="SAM" id="Phobius"/>
    </source>
</evidence>
<keyword evidence="5 10" id="KW-0812">Transmembrane</keyword>
<accession>A0AAD7BSL8</accession>
<feature type="transmembrane region" description="Helical" evidence="10">
    <location>
        <begin position="100"/>
        <end position="119"/>
    </location>
</feature>
<dbReference type="InterPro" id="IPR036259">
    <property type="entry name" value="MFS_trans_sf"/>
</dbReference>
<dbReference type="PRINTS" id="PR01036">
    <property type="entry name" value="TCRTETB"/>
</dbReference>
<name>A0AAD7BSL8_9AGAR</name>
<dbReference type="AlphaFoldDB" id="A0AAD7BSL8"/>
<evidence type="ECO:0000256" key="8">
    <source>
        <dbReference type="ARBA" id="ARBA00023180"/>
    </source>
</evidence>
<dbReference type="Proteomes" id="UP001221142">
    <property type="component" value="Unassembled WGS sequence"/>
</dbReference>
<evidence type="ECO:0000256" key="7">
    <source>
        <dbReference type="ARBA" id="ARBA00023136"/>
    </source>
</evidence>
<dbReference type="Pfam" id="PF07690">
    <property type="entry name" value="MFS_1"/>
    <property type="match status" value="1"/>
</dbReference>
<evidence type="ECO:0000259" key="11">
    <source>
        <dbReference type="PROSITE" id="PS50850"/>
    </source>
</evidence>
<reference evidence="12" key="1">
    <citation type="submission" date="2023-03" db="EMBL/GenBank/DDBJ databases">
        <title>Massive genome expansion in bonnet fungi (Mycena s.s.) driven by repeated elements and novel gene families across ecological guilds.</title>
        <authorList>
            <consortium name="Lawrence Berkeley National Laboratory"/>
            <person name="Harder C.B."/>
            <person name="Miyauchi S."/>
            <person name="Viragh M."/>
            <person name="Kuo A."/>
            <person name="Thoen E."/>
            <person name="Andreopoulos B."/>
            <person name="Lu D."/>
            <person name="Skrede I."/>
            <person name="Drula E."/>
            <person name="Henrissat B."/>
            <person name="Morin E."/>
            <person name="Kohler A."/>
            <person name="Barry K."/>
            <person name="LaButti K."/>
            <person name="Morin E."/>
            <person name="Salamov A."/>
            <person name="Lipzen A."/>
            <person name="Mereny Z."/>
            <person name="Hegedus B."/>
            <person name="Baldrian P."/>
            <person name="Stursova M."/>
            <person name="Weitz H."/>
            <person name="Taylor A."/>
            <person name="Grigoriev I.V."/>
            <person name="Nagy L.G."/>
            <person name="Martin F."/>
            <person name="Kauserud H."/>
        </authorList>
    </citation>
    <scope>NUCLEOTIDE SEQUENCE</scope>
    <source>
        <strain evidence="12">9284</strain>
    </source>
</reference>
<feature type="transmembrane region" description="Helical" evidence="10">
    <location>
        <begin position="32"/>
        <end position="58"/>
    </location>
</feature>
<dbReference type="FunFam" id="1.20.1720.10:FF:000012">
    <property type="entry name" value="MFS toxin efflux pump (AflT)"/>
    <property type="match status" value="1"/>
</dbReference>
<dbReference type="FunFam" id="1.20.1250.20:FF:000196">
    <property type="entry name" value="MFS toxin efflux pump (AflT)"/>
    <property type="match status" value="1"/>
</dbReference>
<feature type="compositionally biased region" description="Polar residues" evidence="9">
    <location>
        <begin position="1"/>
        <end position="14"/>
    </location>
</feature>
<dbReference type="PANTHER" id="PTHR23501">
    <property type="entry name" value="MAJOR FACILITATOR SUPERFAMILY"/>
    <property type="match status" value="1"/>
</dbReference>
<dbReference type="InterPro" id="IPR011701">
    <property type="entry name" value="MFS"/>
</dbReference>
<feature type="domain" description="Major facilitator superfamily (MFS) profile" evidence="11">
    <location>
        <begin position="35"/>
        <end position="526"/>
    </location>
</feature>
<comment type="subcellular location">
    <subcellularLocation>
        <location evidence="1">Cell membrane</location>
        <topology evidence="1">Multi-pass membrane protein</topology>
    </subcellularLocation>
</comment>
<keyword evidence="7 10" id="KW-0472">Membrane</keyword>
<keyword evidence="4" id="KW-1003">Cell membrane</keyword>
<dbReference type="Gene3D" id="1.20.1250.20">
    <property type="entry name" value="MFS general substrate transporter like domains"/>
    <property type="match status" value="1"/>
</dbReference>
<comment type="caution">
    <text evidence="12">The sequence shown here is derived from an EMBL/GenBank/DDBJ whole genome shotgun (WGS) entry which is preliminary data.</text>
</comment>
<dbReference type="FunFam" id="1.20.1250.20:FF:000489">
    <property type="entry name" value="MFS general substrate transporter"/>
    <property type="match status" value="1"/>
</dbReference>
<feature type="transmembrane region" description="Helical" evidence="10">
    <location>
        <begin position="125"/>
        <end position="146"/>
    </location>
</feature>
<dbReference type="GO" id="GO:0022857">
    <property type="term" value="F:transmembrane transporter activity"/>
    <property type="evidence" value="ECO:0007669"/>
    <property type="project" value="InterPro"/>
</dbReference>
<dbReference type="PANTHER" id="PTHR23501:SF199">
    <property type="entry name" value="MFS EFFLUX TRANSPORTER INPD-RELATED"/>
    <property type="match status" value="1"/>
</dbReference>
<dbReference type="EMBL" id="JARKIF010000010">
    <property type="protein sequence ID" value="KAJ7629126.1"/>
    <property type="molecule type" value="Genomic_DNA"/>
</dbReference>
<gene>
    <name evidence="12" type="ORF">FB45DRAFT_835102</name>
</gene>
<evidence type="ECO:0000256" key="6">
    <source>
        <dbReference type="ARBA" id="ARBA00022989"/>
    </source>
</evidence>
<feature type="transmembrane region" description="Helical" evidence="10">
    <location>
        <begin position="298"/>
        <end position="319"/>
    </location>
</feature>
<dbReference type="CDD" id="cd17502">
    <property type="entry name" value="MFS_Azr1_MDR_like"/>
    <property type="match status" value="1"/>
</dbReference>